<gene>
    <name evidence="1" type="ORF">AFUS01_LOCUS42799</name>
</gene>
<feature type="non-terminal residue" evidence="1">
    <location>
        <position position="1"/>
    </location>
</feature>
<dbReference type="Proteomes" id="UP000708208">
    <property type="component" value="Unassembled WGS sequence"/>
</dbReference>
<comment type="caution">
    <text evidence="1">The sequence shown here is derived from an EMBL/GenBank/DDBJ whole genome shotgun (WGS) entry which is preliminary data.</text>
</comment>
<protein>
    <submittedName>
        <fullName evidence="1">Uncharacterized protein</fullName>
    </submittedName>
</protein>
<reference evidence="1" key="1">
    <citation type="submission" date="2021-06" db="EMBL/GenBank/DDBJ databases">
        <authorList>
            <person name="Hodson N. C."/>
            <person name="Mongue J. A."/>
            <person name="Jaron S. K."/>
        </authorList>
    </citation>
    <scope>NUCLEOTIDE SEQUENCE</scope>
</reference>
<sequence>TTVCFGDCVRDVCAVTPIVICVRPVREESAERKKLKFL</sequence>
<dbReference type="EMBL" id="CAJVCH010568754">
    <property type="protein sequence ID" value="CAG7833156.1"/>
    <property type="molecule type" value="Genomic_DNA"/>
</dbReference>
<organism evidence="1 2">
    <name type="scientific">Allacma fusca</name>
    <dbReference type="NCBI Taxonomy" id="39272"/>
    <lineage>
        <taxon>Eukaryota</taxon>
        <taxon>Metazoa</taxon>
        <taxon>Ecdysozoa</taxon>
        <taxon>Arthropoda</taxon>
        <taxon>Hexapoda</taxon>
        <taxon>Collembola</taxon>
        <taxon>Symphypleona</taxon>
        <taxon>Sminthuridae</taxon>
        <taxon>Allacma</taxon>
    </lineage>
</organism>
<dbReference type="AlphaFoldDB" id="A0A8J2LKS4"/>
<proteinExistence type="predicted"/>
<keyword evidence="2" id="KW-1185">Reference proteome</keyword>
<name>A0A8J2LKS4_9HEXA</name>
<evidence type="ECO:0000313" key="1">
    <source>
        <dbReference type="EMBL" id="CAG7833156.1"/>
    </source>
</evidence>
<evidence type="ECO:0000313" key="2">
    <source>
        <dbReference type="Proteomes" id="UP000708208"/>
    </source>
</evidence>
<accession>A0A8J2LKS4</accession>